<keyword evidence="8" id="KW-0694">RNA-binding</keyword>
<keyword evidence="2" id="KW-0548">Nucleotidyltransferase</keyword>
<evidence type="ECO:0000256" key="15">
    <source>
        <dbReference type="ARBA" id="ARBA00049244"/>
    </source>
</evidence>
<keyword evidence="6" id="KW-0378">Hydrolase</keyword>
<keyword evidence="5" id="KW-0255">Endonuclease</keyword>
<evidence type="ECO:0000256" key="2">
    <source>
        <dbReference type="ARBA" id="ARBA00022695"/>
    </source>
</evidence>
<keyword evidence="10" id="KW-0695">RNA-directed DNA polymerase</keyword>
<evidence type="ECO:0000256" key="8">
    <source>
        <dbReference type="ARBA" id="ARBA00022884"/>
    </source>
</evidence>
<evidence type="ECO:0000256" key="7">
    <source>
        <dbReference type="ARBA" id="ARBA00022842"/>
    </source>
</evidence>
<evidence type="ECO:0000256" key="1">
    <source>
        <dbReference type="ARBA" id="ARBA00022578"/>
    </source>
</evidence>
<dbReference type="HOGENOM" id="CLU_097279_0_0_1"/>
<dbReference type="GO" id="GO:0003887">
    <property type="term" value="F:DNA-directed DNA polymerase activity"/>
    <property type="evidence" value="ECO:0007669"/>
    <property type="project" value="UniProtKB-KW"/>
</dbReference>
<dbReference type="PROSITE" id="PS50994">
    <property type="entry name" value="INTEGRASE"/>
    <property type="match status" value="1"/>
</dbReference>
<accession>A0A0B1P5L1</accession>
<evidence type="ECO:0000256" key="4">
    <source>
        <dbReference type="ARBA" id="ARBA00022723"/>
    </source>
</evidence>
<evidence type="ECO:0000313" key="18">
    <source>
        <dbReference type="Proteomes" id="UP000030854"/>
    </source>
</evidence>
<dbReference type="OMA" id="CYLLCIF"/>
<comment type="catalytic activity">
    <reaction evidence="14">
        <text>DNA(n) + a 2'-deoxyribonucleoside 5'-triphosphate = DNA(n+1) + diphosphate</text>
        <dbReference type="Rhea" id="RHEA:22508"/>
        <dbReference type="Rhea" id="RHEA-COMP:17339"/>
        <dbReference type="Rhea" id="RHEA-COMP:17340"/>
        <dbReference type="ChEBI" id="CHEBI:33019"/>
        <dbReference type="ChEBI" id="CHEBI:61560"/>
        <dbReference type="ChEBI" id="CHEBI:173112"/>
        <dbReference type="EC" id="2.7.7.49"/>
    </reaction>
</comment>
<keyword evidence="11" id="KW-0808">Transferase</keyword>
<keyword evidence="12" id="KW-0238">DNA-binding</keyword>
<dbReference type="InterPro" id="IPR057670">
    <property type="entry name" value="SH3_retrovirus"/>
</dbReference>
<dbReference type="GO" id="GO:0015074">
    <property type="term" value="P:DNA integration"/>
    <property type="evidence" value="ECO:0007669"/>
    <property type="project" value="UniProtKB-KW"/>
</dbReference>
<dbReference type="InterPro" id="IPR036397">
    <property type="entry name" value="RNaseH_sf"/>
</dbReference>
<keyword evidence="13" id="KW-0233">DNA recombination</keyword>
<dbReference type="GO" id="GO:0032196">
    <property type="term" value="P:transposition"/>
    <property type="evidence" value="ECO:0007669"/>
    <property type="project" value="UniProtKB-KW"/>
</dbReference>
<dbReference type="Proteomes" id="UP000030854">
    <property type="component" value="Unassembled WGS sequence"/>
</dbReference>
<protein>
    <recommendedName>
        <fullName evidence="16">Integrase catalytic domain-containing protein</fullName>
    </recommendedName>
</protein>
<dbReference type="GO" id="GO:0003677">
    <property type="term" value="F:DNA binding"/>
    <property type="evidence" value="ECO:0007669"/>
    <property type="project" value="UniProtKB-KW"/>
</dbReference>
<proteinExistence type="predicted"/>
<dbReference type="GO" id="GO:0006310">
    <property type="term" value="P:DNA recombination"/>
    <property type="evidence" value="ECO:0007669"/>
    <property type="project" value="UniProtKB-KW"/>
</dbReference>
<feature type="domain" description="Integrase catalytic" evidence="16">
    <location>
        <begin position="1"/>
        <end position="141"/>
    </location>
</feature>
<dbReference type="GO" id="GO:0016787">
    <property type="term" value="F:hydrolase activity"/>
    <property type="evidence" value="ECO:0007669"/>
    <property type="project" value="UniProtKB-KW"/>
</dbReference>
<name>A0A0B1P5L1_UNCNE</name>
<evidence type="ECO:0000256" key="13">
    <source>
        <dbReference type="ARBA" id="ARBA00023172"/>
    </source>
</evidence>
<evidence type="ECO:0000259" key="16">
    <source>
        <dbReference type="PROSITE" id="PS50994"/>
    </source>
</evidence>
<dbReference type="GO" id="GO:0005634">
    <property type="term" value="C:nucleus"/>
    <property type="evidence" value="ECO:0007669"/>
    <property type="project" value="UniProtKB-ARBA"/>
</dbReference>
<evidence type="ECO:0000256" key="14">
    <source>
        <dbReference type="ARBA" id="ARBA00048173"/>
    </source>
</evidence>
<dbReference type="GO" id="GO:0004519">
    <property type="term" value="F:endonuclease activity"/>
    <property type="evidence" value="ECO:0007669"/>
    <property type="project" value="UniProtKB-KW"/>
</dbReference>
<evidence type="ECO:0000256" key="11">
    <source>
        <dbReference type="ARBA" id="ARBA00022932"/>
    </source>
</evidence>
<dbReference type="AlphaFoldDB" id="A0A0B1P5L1"/>
<comment type="catalytic activity">
    <reaction evidence="15">
        <text>DNA(n) + a 2'-deoxyribonucleoside 5'-triphosphate = DNA(n+1) + diphosphate</text>
        <dbReference type="Rhea" id="RHEA:22508"/>
        <dbReference type="Rhea" id="RHEA-COMP:17339"/>
        <dbReference type="Rhea" id="RHEA-COMP:17340"/>
        <dbReference type="ChEBI" id="CHEBI:33019"/>
        <dbReference type="ChEBI" id="CHEBI:61560"/>
        <dbReference type="ChEBI" id="CHEBI:173112"/>
        <dbReference type="EC" id="2.7.7.7"/>
    </reaction>
</comment>
<dbReference type="InterPro" id="IPR001584">
    <property type="entry name" value="Integrase_cat-core"/>
</dbReference>
<keyword evidence="3" id="KW-0540">Nuclease</keyword>
<dbReference type="Pfam" id="PF25597">
    <property type="entry name" value="SH3_retrovirus"/>
    <property type="match status" value="1"/>
</dbReference>
<evidence type="ECO:0000256" key="5">
    <source>
        <dbReference type="ARBA" id="ARBA00022759"/>
    </source>
</evidence>
<dbReference type="GO" id="GO:0003723">
    <property type="term" value="F:RNA binding"/>
    <property type="evidence" value="ECO:0007669"/>
    <property type="project" value="UniProtKB-KW"/>
</dbReference>
<dbReference type="EMBL" id="JNVN01002454">
    <property type="protein sequence ID" value="KHJ31949.1"/>
    <property type="molecule type" value="Genomic_DNA"/>
</dbReference>
<dbReference type="SUPFAM" id="SSF53098">
    <property type="entry name" value="Ribonuclease H-like"/>
    <property type="match status" value="1"/>
</dbReference>
<evidence type="ECO:0000256" key="6">
    <source>
        <dbReference type="ARBA" id="ARBA00022801"/>
    </source>
</evidence>
<evidence type="ECO:0000256" key="3">
    <source>
        <dbReference type="ARBA" id="ARBA00022722"/>
    </source>
</evidence>
<dbReference type="STRING" id="52586.A0A0B1P5L1"/>
<comment type="caution">
    <text evidence="17">The sequence shown here is derived from an EMBL/GenBank/DDBJ whole genome shotgun (WGS) entry which is preliminary data.</text>
</comment>
<evidence type="ECO:0000313" key="17">
    <source>
        <dbReference type="EMBL" id="KHJ31949.1"/>
    </source>
</evidence>
<keyword evidence="7" id="KW-0460">Magnesium</keyword>
<keyword evidence="11" id="KW-0239">DNA-directed DNA polymerase</keyword>
<keyword evidence="9" id="KW-0229">DNA integration</keyword>
<keyword evidence="4" id="KW-0479">Metal-binding</keyword>
<dbReference type="PANTHER" id="PTHR42648:SF11">
    <property type="entry name" value="TRANSPOSON TY4-P GAG-POL POLYPROTEIN"/>
    <property type="match status" value="1"/>
</dbReference>
<evidence type="ECO:0000256" key="9">
    <source>
        <dbReference type="ARBA" id="ARBA00022908"/>
    </source>
</evidence>
<dbReference type="PANTHER" id="PTHR42648">
    <property type="entry name" value="TRANSPOSASE, PUTATIVE-RELATED"/>
    <property type="match status" value="1"/>
</dbReference>
<dbReference type="InterPro" id="IPR039537">
    <property type="entry name" value="Retrotran_Ty1/copia-like"/>
</dbReference>
<keyword evidence="1" id="KW-0815">Transposition</keyword>
<evidence type="ECO:0000256" key="10">
    <source>
        <dbReference type="ARBA" id="ARBA00022918"/>
    </source>
</evidence>
<dbReference type="InterPro" id="IPR012337">
    <property type="entry name" value="RNaseH-like_sf"/>
</dbReference>
<sequence length="250" mass="28760">MLHFTDDMTRMNFVYLLSNKTGPNLLRHFKNFVAYAKRQFNKDVKIFRCDQESGLSRSFEDWVNELGIEIQWSSVRTSEQNGQSERSGGVIQAKARCLGNGAGLPAEYWPEFVMTAAYLINRTPTATLNWLLPLSKLRMALEIPDKDEYSHLKAFGCTAYALDKSIPKGEKMRPRAKRGLLVGYNSRNIYRILLLDEEIVIGTRDVIFNENLFLDDHQEQEVEEDSIPIIDFKMICPQPSIIFDDEDVPI</sequence>
<reference evidence="17 18" key="1">
    <citation type="journal article" date="2014" name="BMC Genomics">
        <title>Adaptive genomic structural variation in the grape powdery mildew pathogen, Erysiphe necator.</title>
        <authorList>
            <person name="Jones L."/>
            <person name="Riaz S."/>
            <person name="Morales-Cruz A."/>
            <person name="Amrine K.C."/>
            <person name="McGuire B."/>
            <person name="Gubler W.D."/>
            <person name="Walker M.A."/>
            <person name="Cantu D."/>
        </authorList>
    </citation>
    <scope>NUCLEOTIDE SEQUENCE [LARGE SCALE GENOMIC DNA]</scope>
    <source>
        <strain evidence="18">c</strain>
    </source>
</reference>
<evidence type="ECO:0000256" key="12">
    <source>
        <dbReference type="ARBA" id="ARBA00023125"/>
    </source>
</evidence>
<organism evidence="17 18">
    <name type="scientific">Uncinula necator</name>
    <name type="common">Grape powdery mildew</name>
    <dbReference type="NCBI Taxonomy" id="52586"/>
    <lineage>
        <taxon>Eukaryota</taxon>
        <taxon>Fungi</taxon>
        <taxon>Dikarya</taxon>
        <taxon>Ascomycota</taxon>
        <taxon>Pezizomycotina</taxon>
        <taxon>Leotiomycetes</taxon>
        <taxon>Erysiphales</taxon>
        <taxon>Erysiphaceae</taxon>
        <taxon>Erysiphe</taxon>
    </lineage>
</organism>
<dbReference type="Gene3D" id="3.30.420.10">
    <property type="entry name" value="Ribonuclease H-like superfamily/Ribonuclease H"/>
    <property type="match status" value="1"/>
</dbReference>
<dbReference type="GO" id="GO:0003964">
    <property type="term" value="F:RNA-directed DNA polymerase activity"/>
    <property type="evidence" value="ECO:0007669"/>
    <property type="project" value="UniProtKB-KW"/>
</dbReference>
<dbReference type="GO" id="GO:0046872">
    <property type="term" value="F:metal ion binding"/>
    <property type="evidence" value="ECO:0007669"/>
    <property type="project" value="UniProtKB-KW"/>
</dbReference>
<keyword evidence="18" id="KW-1185">Reference proteome</keyword>
<gene>
    <name evidence="17" type="ORF">EV44_g3809</name>
</gene>